<feature type="domain" description="PiggyBac transposable element-derived protein" evidence="2">
    <location>
        <begin position="1"/>
        <end position="311"/>
    </location>
</feature>
<evidence type="ECO:0000313" key="3">
    <source>
        <dbReference type="EMBL" id="KAH8027966.1"/>
    </source>
</evidence>
<dbReference type="CDD" id="cd19757">
    <property type="entry name" value="Bbox1"/>
    <property type="match status" value="1"/>
</dbReference>
<proteinExistence type="predicted"/>
<dbReference type="Proteomes" id="UP000821866">
    <property type="component" value="Chromosome 4"/>
</dbReference>
<name>A0A9J6E0W3_RHIMP</name>
<dbReference type="Pfam" id="PF13843">
    <property type="entry name" value="DDE_Tnp_1_7"/>
    <property type="match status" value="1"/>
</dbReference>
<keyword evidence="4" id="KW-1185">Reference proteome</keyword>
<evidence type="ECO:0000259" key="2">
    <source>
        <dbReference type="Pfam" id="PF13843"/>
    </source>
</evidence>
<feature type="region of interest" description="Disordered" evidence="1">
    <location>
        <begin position="498"/>
        <end position="623"/>
    </location>
</feature>
<dbReference type="PANTHER" id="PTHR47272:SF1">
    <property type="entry name" value="PIGGYBAC TRANSPOSABLE ELEMENT-DERIVED PROTEIN 3-LIKE"/>
    <property type="match status" value="1"/>
</dbReference>
<comment type="caution">
    <text evidence="3">The sequence shown here is derived from an EMBL/GenBank/DDBJ whole genome shotgun (WGS) entry which is preliminary data.</text>
</comment>
<feature type="compositionally biased region" description="Polar residues" evidence="1">
    <location>
        <begin position="513"/>
        <end position="540"/>
    </location>
</feature>
<gene>
    <name evidence="3" type="ORF">HPB51_011774</name>
</gene>
<accession>A0A9J6E0W3</accession>
<dbReference type="InterPro" id="IPR029526">
    <property type="entry name" value="PGBD"/>
</dbReference>
<evidence type="ECO:0000313" key="4">
    <source>
        <dbReference type="Proteomes" id="UP000821866"/>
    </source>
</evidence>
<dbReference type="EMBL" id="JABSTU010000006">
    <property type="protein sequence ID" value="KAH8027966.1"/>
    <property type="molecule type" value="Genomic_DNA"/>
</dbReference>
<protein>
    <recommendedName>
        <fullName evidence="2">PiggyBac transposable element-derived protein domain-containing protein</fullName>
    </recommendedName>
</protein>
<dbReference type="AlphaFoldDB" id="A0A9J6E0W3"/>
<reference evidence="3" key="2">
    <citation type="submission" date="2021-09" db="EMBL/GenBank/DDBJ databases">
        <authorList>
            <person name="Jia N."/>
            <person name="Wang J."/>
            <person name="Shi W."/>
            <person name="Du L."/>
            <person name="Sun Y."/>
            <person name="Zhan W."/>
            <person name="Jiang J."/>
            <person name="Wang Q."/>
            <person name="Zhang B."/>
            <person name="Ji P."/>
            <person name="Sakyi L.B."/>
            <person name="Cui X."/>
            <person name="Yuan T."/>
            <person name="Jiang B."/>
            <person name="Yang W."/>
            <person name="Lam T.T.-Y."/>
            <person name="Chang Q."/>
            <person name="Ding S."/>
            <person name="Wang X."/>
            <person name="Zhu J."/>
            <person name="Ruan X."/>
            <person name="Zhao L."/>
            <person name="Wei J."/>
            <person name="Que T."/>
            <person name="Du C."/>
            <person name="Cheng J."/>
            <person name="Dai P."/>
            <person name="Han X."/>
            <person name="Huang E."/>
            <person name="Gao Y."/>
            <person name="Liu J."/>
            <person name="Shao H."/>
            <person name="Ye R."/>
            <person name="Li L."/>
            <person name="Wei W."/>
            <person name="Wang X."/>
            <person name="Wang C."/>
            <person name="Huo Q."/>
            <person name="Li W."/>
            <person name="Guo W."/>
            <person name="Chen H."/>
            <person name="Chen S."/>
            <person name="Zhou L."/>
            <person name="Zhou L."/>
            <person name="Ni X."/>
            <person name="Tian J."/>
            <person name="Zhou Y."/>
            <person name="Sheng Y."/>
            <person name="Liu T."/>
            <person name="Pan Y."/>
            <person name="Xia L."/>
            <person name="Li J."/>
            <person name="Zhao F."/>
            <person name="Cao W."/>
        </authorList>
    </citation>
    <scope>NUCLEOTIDE SEQUENCE</scope>
    <source>
        <strain evidence="3">Rmic-2018</strain>
        <tissue evidence="3">Larvae</tissue>
    </source>
</reference>
<dbReference type="PANTHER" id="PTHR47272">
    <property type="entry name" value="DDE_TNP_1_7 DOMAIN-CONTAINING PROTEIN"/>
    <property type="match status" value="1"/>
</dbReference>
<feature type="compositionally biased region" description="Basic and acidic residues" evidence="1">
    <location>
        <begin position="580"/>
        <end position="590"/>
    </location>
</feature>
<reference evidence="3" key="1">
    <citation type="journal article" date="2020" name="Cell">
        <title>Large-Scale Comparative Analyses of Tick Genomes Elucidate Their Genetic Diversity and Vector Capacities.</title>
        <authorList>
            <consortium name="Tick Genome and Microbiome Consortium (TIGMIC)"/>
            <person name="Jia N."/>
            <person name="Wang J."/>
            <person name="Shi W."/>
            <person name="Du L."/>
            <person name="Sun Y."/>
            <person name="Zhan W."/>
            <person name="Jiang J.F."/>
            <person name="Wang Q."/>
            <person name="Zhang B."/>
            <person name="Ji P."/>
            <person name="Bell-Sakyi L."/>
            <person name="Cui X.M."/>
            <person name="Yuan T.T."/>
            <person name="Jiang B.G."/>
            <person name="Yang W.F."/>
            <person name="Lam T.T."/>
            <person name="Chang Q.C."/>
            <person name="Ding S.J."/>
            <person name="Wang X.J."/>
            <person name="Zhu J.G."/>
            <person name="Ruan X.D."/>
            <person name="Zhao L."/>
            <person name="Wei J.T."/>
            <person name="Ye R.Z."/>
            <person name="Que T.C."/>
            <person name="Du C.H."/>
            <person name="Zhou Y.H."/>
            <person name="Cheng J.X."/>
            <person name="Dai P.F."/>
            <person name="Guo W.B."/>
            <person name="Han X.H."/>
            <person name="Huang E.J."/>
            <person name="Li L.F."/>
            <person name="Wei W."/>
            <person name="Gao Y.C."/>
            <person name="Liu J.Z."/>
            <person name="Shao H.Z."/>
            <person name="Wang X."/>
            <person name="Wang C.C."/>
            <person name="Yang T.C."/>
            <person name="Huo Q.B."/>
            <person name="Li W."/>
            <person name="Chen H.Y."/>
            <person name="Chen S.E."/>
            <person name="Zhou L.G."/>
            <person name="Ni X.B."/>
            <person name="Tian J.H."/>
            <person name="Sheng Y."/>
            <person name="Liu T."/>
            <person name="Pan Y.S."/>
            <person name="Xia L.Y."/>
            <person name="Li J."/>
            <person name="Zhao F."/>
            <person name="Cao W.C."/>
        </authorList>
    </citation>
    <scope>NUCLEOTIDE SEQUENCE</scope>
    <source>
        <strain evidence="3">Rmic-2018</strain>
    </source>
</reference>
<sequence length="623" mass="69894">MIMGTLKFPRIRMYWNPATQIQSVSEAMSVNRFFRLRSALHVTEPDANHTGTDKFWKVRPLLDAVRKRCLELPATEKNSIDEQMIPFTGRVAAKQFVRNKPNPEGVKVFLRCSSSGVAHDFEIYQGKGTGTSAEHKHLGLGGSIVMRLVEGLPKQENFKLYFDNYFTSIPLLQELKEMGIWAIGTIRSNRLQGCPLKTDKVLKKEGRGSMDARVTQGGDVTVVRWQDNGIVNVASTFVGVGEAKTVKRWSESTKQHVDIPCPEIITKYNESMGGVDKMDFLLSLYPLKQRTRKWPVRVISHFTSFALVNSWQEYLTDANDNSIPRRKVQDFLAFQNNVGLALIMSHKNGAKKRGRPSNEAKEPPRKVHNAELRPVNAVRYDGLHHWPAHTGNSFAQRCKLEGCRSRTRVRCRKCNVFLCLSATNDCFYTFHNNRRMGNRHGHRLLVGSDGNSLSYLFGNNVVEWVGEWSGTENEAEEAQAGRADDLRVEATDKDWSFWPKDSSFGVPEEKDTSSSAETDSQFGGSQATTRASDNLGPSPSHSEKVPCSPSTSSTESKPGKPPGMKLTSSQMTAGRRYRKHAADLQDRRAAAETSCIPHDHQPPSPISQILKQGRDPCLRNPLH</sequence>
<organism evidence="3 4">
    <name type="scientific">Rhipicephalus microplus</name>
    <name type="common">Cattle tick</name>
    <name type="synonym">Boophilus microplus</name>
    <dbReference type="NCBI Taxonomy" id="6941"/>
    <lineage>
        <taxon>Eukaryota</taxon>
        <taxon>Metazoa</taxon>
        <taxon>Ecdysozoa</taxon>
        <taxon>Arthropoda</taxon>
        <taxon>Chelicerata</taxon>
        <taxon>Arachnida</taxon>
        <taxon>Acari</taxon>
        <taxon>Parasitiformes</taxon>
        <taxon>Ixodida</taxon>
        <taxon>Ixodoidea</taxon>
        <taxon>Ixodidae</taxon>
        <taxon>Rhipicephalinae</taxon>
        <taxon>Rhipicephalus</taxon>
        <taxon>Boophilus</taxon>
    </lineage>
</organism>
<evidence type="ECO:0000256" key="1">
    <source>
        <dbReference type="SAM" id="MobiDB-lite"/>
    </source>
</evidence>
<dbReference type="VEuPathDB" id="VectorBase:LOC119167621"/>